<dbReference type="GeneID" id="63763078"/>
<accession>A0A1L9T710</accession>
<protein>
    <submittedName>
        <fullName evidence="3">Uncharacterized protein</fullName>
    </submittedName>
</protein>
<feature type="coiled-coil region" evidence="1">
    <location>
        <begin position="80"/>
        <end position="130"/>
    </location>
</feature>
<keyword evidence="4" id="KW-1185">Reference proteome</keyword>
<keyword evidence="2" id="KW-1133">Transmembrane helix</keyword>
<evidence type="ECO:0000256" key="1">
    <source>
        <dbReference type="SAM" id="Coils"/>
    </source>
</evidence>
<gene>
    <name evidence="3" type="ORF">ASPSYDRAFT_452612</name>
</gene>
<evidence type="ECO:0000313" key="4">
    <source>
        <dbReference type="Proteomes" id="UP000184356"/>
    </source>
</evidence>
<keyword evidence="2" id="KW-0812">Transmembrane</keyword>
<keyword evidence="1" id="KW-0175">Coiled coil</keyword>
<dbReference type="VEuPathDB" id="FungiDB:ASPSYDRAFT_452612"/>
<dbReference type="Proteomes" id="UP000184356">
    <property type="component" value="Unassembled WGS sequence"/>
</dbReference>
<reference evidence="4" key="1">
    <citation type="journal article" date="2017" name="Genome Biol.">
        <title>Comparative genomics reveals high biological diversity and specific adaptations in the industrially and medically important fungal genus Aspergillus.</title>
        <authorList>
            <person name="de Vries R.P."/>
            <person name="Riley R."/>
            <person name="Wiebenga A."/>
            <person name="Aguilar-Osorio G."/>
            <person name="Amillis S."/>
            <person name="Uchima C.A."/>
            <person name="Anderluh G."/>
            <person name="Asadollahi M."/>
            <person name="Askin M."/>
            <person name="Barry K."/>
            <person name="Battaglia E."/>
            <person name="Bayram O."/>
            <person name="Benocci T."/>
            <person name="Braus-Stromeyer S.A."/>
            <person name="Caldana C."/>
            <person name="Canovas D."/>
            <person name="Cerqueira G.C."/>
            <person name="Chen F."/>
            <person name="Chen W."/>
            <person name="Choi C."/>
            <person name="Clum A."/>
            <person name="Dos Santos R.A."/>
            <person name="Damasio A.R."/>
            <person name="Diallinas G."/>
            <person name="Emri T."/>
            <person name="Fekete E."/>
            <person name="Flipphi M."/>
            <person name="Freyberg S."/>
            <person name="Gallo A."/>
            <person name="Gournas C."/>
            <person name="Habgood R."/>
            <person name="Hainaut M."/>
            <person name="Harispe M.L."/>
            <person name="Henrissat B."/>
            <person name="Hilden K.S."/>
            <person name="Hope R."/>
            <person name="Hossain A."/>
            <person name="Karabika E."/>
            <person name="Karaffa L."/>
            <person name="Karanyi Z."/>
            <person name="Krasevec N."/>
            <person name="Kuo A."/>
            <person name="Kusch H."/>
            <person name="LaButti K."/>
            <person name="Lagendijk E.L."/>
            <person name="Lapidus A."/>
            <person name="Levasseur A."/>
            <person name="Lindquist E."/>
            <person name="Lipzen A."/>
            <person name="Logrieco A.F."/>
            <person name="MacCabe A."/>
            <person name="Maekelae M.R."/>
            <person name="Malavazi I."/>
            <person name="Melin P."/>
            <person name="Meyer V."/>
            <person name="Mielnichuk N."/>
            <person name="Miskei M."/>
            <person name="Molnar A.P."/>
            <person name="Mule G."/>
            <person name="Ngan C.Y."/>
            <person name="Orejas M."/>
            <person name="Orosz E."/>
            <person name="Ouedraogo J.P."/>
            <person name="Overkamp K.M."/>
            <person name="Park H.-S."/>
            <person name="Perrone G."/>
            <person name="Piumi F."/>
            <person name="Punt P.J."/>
            <person name="Ram A.F."/>
            <person name="Ramon A."/>
            <person name="Rauscher S."/>
            <person name="Record E."/>
            <person name="Riano-Pachon D.M."/>
            <person name="Robert V."/>
            <person name="Roehrig J."/>
            <person name="Ruller R."/>
            <person name="Salamov A."/>
            <person name="Salih N.S."/>
            <person name="Samson R.A."/>
            <person name="Sandor E."/>
            <person name="Sanguinetti M."/>
            <person name="Schuetze T."/>
            <person name="Sepcic K."/>
            <person name="Shelest E."/>
            <person name="Sherlock G."/>
            <person name="Sophianopoulou V."/>
            <person name="Squina F.M."/>
            <person name="Sun H."/>
            <person name="Susca A."/>
            <person name="Todd R.B."/>
            <person name="Tsang A."/>
            <person name="Unkles S.E."/>
            <person name="van de Wiele N."/>
            <person name="van Rossen-Uffink D."/>
            <person name="Oliveira J.V."/>
            <person name="Vesth T.C."/>
            <person name="Visser J."/>
            <person name="Yu J.-H."/>
            <person name="Zhou M."/>
            <person name="Andersen M.R."/>
            <person name="Archer D.B."/>
            <person name="Baker S.E."/>
            <person name="Benoit I."/>
            <person name="Brakhage A.A."/>
            <person name="Braus G.H."/>
            <person name="Fischer R."/>
            <person name="Frisvad J.C."/>
            <person name="Goldman G.H."/>
            <person name="Houbraken J."/>
            <person name="Oakley B."/>
            <person name="Pocsi I."/>
            <person name="Scazzocchio C."/>
            <person name="Seiboth B."/>
            <person name="vanKuyk P.A."/>
            <person name="Wortman J."/>
            <person name="Dyer P.S."/>
            <person name="Grigoriev I.V."/>
        </authorList>
    </citation>
    <scope>NUCLEOTIDE SEQUENCE [LARGE SCALE GENOMIC DNA]</scope>
    <source>
        <strain evidence="4">CBS 593.65</strain>
    </source>
</reference>
<dbReference type="OrthoDB" id="10552313at2759"/>
<evidence type="ECO:0000313" key="3">
    <source>
        <dbReference type="EMBL" id="OJJ55197.1"/>
    </source>
</evidence>
<dbReference type="RefSeq" id="XP_040699003.1">
    <property type="nucleotide sequence ID" value="XM_040847005.1"/>
</dbReference>
<dbReference type="AlphaFoldDB" id="A0A1L9T710"/>
<proteinExistence type="predicted"/>
<sequence length="135" mass="15093">MTGPCSSAKTGFFHTIGSMVGNSLNFIFGALLPAVLSFIIVVIVVIVVVIVVFILSVAFWELLKFLARKSGLAAWWEEVARESEEKREKEREEKGDLGSEAELIDVTDGKKRVEVEIQLLENLLVEKRKELDSLK</sequence>
<dbReference type="EMBL" id="KV878593">
    <property type="protein sequence ID" value="OJJ55197.1"/>
    <property type="molecule type" value="Genomic_DNA"/>
</dbReference>
<keyword evidence="2" id="KW-0472">Membrane</keyword>
<feature type="transmembrane region" description="Helical" evidence="2">
    <location>
        <begin position="38"/>
        <end position="60"/>
    </location>
</feature>
<name>A0A1L9T710_9EURO</name>
<evidence type="ECO:0000256" key="2">
    <source>
        <dbReference type="SAM" id="Phobius"/>
    </source>
</evidence>
<feature type="transmembrane region" description="Helical" evidence="2">
    <location>
        <begin position="12"/>
        <end position="32"/>
    </location>
</feature>
<organism evidence="3 4">
    <name type="scientific">Aspergillus sydowii CBS 593.65</name>
    <dbReference type="NCBI Taxonomy" id="1036612"/>
    <lineage>
        <taxon>Eukaryota</taxon>
        <taxon>Fungi</taxon>
        <taxon>Dikarya</taxon>
        <taxon>Ascomycota</taxon>
        <taxon>Pezizomycotina</taxon>
        <taxon>Eurotiomycetes</taxon>
        <taxon>Eurotiomycetidae</taxon>
        <taxon>Eurotiales</taxon>
        <taxon>Aspergillaceae</taxon>
        <taxon>Aspergillus</taxon>
        <taxon>Aspergillus subgen. Nidulantes</taxon>
    </lineage>
</organism>